<comment type="caution">
    <text evidence="10">The sequence shown here is derived from an EMBL/GenBank/DDBJ whole genome shotgun (WGS) entry which is preliminary data.</text>
</comment>
<reference evidence="10 11" key="1">
    <citation type="submission" date="2019-10" db="EMBL/GenBank/DDBJ databases">
        <title>Extracellular Electron Transfer in a Candidatus Methanoperedens spp. Enrichment Culture.</title>
        <authorList>
            <person name="Berger S."/>
            <person name="Rangel Shaw D."/>
            <person name="Berben T."/>
            <person name="In 'T Zandt M."/>
            <person name="Frank J."/>
            <person name="Reimann J."/>
            <person name="Jetten M.S.M."/>
            <person name="Welte C.U."/>
        </authorList>
    </citation>
    <scope>NUCLEOTIDE SEQUENCE [LARGE SCALE GENOMIC DNA]</scope>
    <source>
        <strain evidence="10">SB12</strain>
    </source>
</reference>
<dbReference type="PANTHER" id="PTHR46244:SF6">
    <property type="entry name" value="PHOSPHOENOLPYRUVATE-PROTEIN PHOSPHOTRANSFERASE"/>
    <property type="match status" value="1"/>
</dbReference>
<protein>
    <submittedName>
        <fullName evidence="10">Phosphoenolpyruvate--protein phosphotransferase</fullName>
    </submittedName>
</protein>
<dbReference type="Pfam" id="PF02896">
    <property type="entry name" value="PEP-utilizers_C"/>
    <property type="match status" value="1"/>
</dbReference>
<dbReference type="Pfam" id="PF00391">
    <property type="entry name" value="PEP-utilizers"/>
    <property type="match status" value="1"/>
</dbReference>
<gene>
    <name evidence="10" type="ORF">F9K24_15980</name>
</gene>
<feature type="domain" description="Phosphotransferase system enzyme I N-terminal" evidence="9">
    <location>
        <begin position="12"/>
        <end position="128"/>
    </location>
</feature>
<dbReference type="InterPro" id="IPR008279">
    <property type="entry name" value="PEP-util_enz_mobile_dom"/>
</dbReference>
<evidence type="ECO:0000256" key="3">
    <source>
        <dbReference type="ARBA" id="ARBA00022679"/>
    </source>
</evidence>
<dbReference type="InterPro" id="IPR050499">
    <property type="entry name" value="PEP-utilizing_PTS_enzyme"/>
</dbReference>
<evidence type="ECO:0000256" key="1">
    <source>
        <dbReference type="ARBA" id="ARBA00001946"/>
    </source>
</evidence>
<feature type="domain" description="PEP-utilising enzyme C-terminal" evidence="8">
    <location>
        <begin position="258"/>
        <end position="530"/>
    </location>
</feature>
<evidence type="ECO:0000259" key="9">
    <source>
        <dbReference type="Pfam" id="PF05524"/>
    </source>
</evidence>
<dbReference type="InterPro" id="IPR008731">
    <property type="entry name" value="PTS_EIN"/>
</dbReference>
<comment type="cofactor">
    <cofactor evidence="1">
        <name>Mg(2+)</name>
        <dbReference type="ChEBI" id="CHEBI:18420"/>
    </cofactor>
</comment>
<evidence type="ECO:0000256" key="2">
    <source>
        <dbReference type="ARBA" id="ARBA00007837"/>
    </source>
</evidence>
<dbReference type="GO" id="GO:0046872">
    <property type="term" value="F:metal ion binding"/>
    <property type="evidence" value="ECO:0007669"/>
    <property type="project" value="UniProtKB-KW"/>
</dbReference>
<name>A0A833GZN9_9LEPT</name>
<sequence>MQKAERRVFYLHGIAASSGDASGPAVVLPPVHRFLPERESLSVDQERQLLEKGIEQALDHLRCFEEGQPEPIREMLHLQQVFLRDPQLADEIEIQLAAGYNAPTALFRALEVLKKRFTESANDFYRQRWVDFEDAGRTALDILLGVSYEETCLERVRTAGDRPVVVAFDLAPAMYLKMPKPAAIILRDGGPSGHLALLAANQGIPILVRTGPAAEFERISDGNWIEIHGETGAVYEARERMSDVIGASVPTGVREENSITLVDGRVVRLSLNADDAETIREHGLHHRVSVGLFRTEFLYLRDTSLLFDEKRSVAAYGEVMRAAGQDGSVTFRLLDVDEDKFSAHFFTKPGNRGLRGADYYRAEPEIFHAQIRSLFQAAIEHGSGAELRIMAPMMRTPEDWQFVLSALQAEQERSGYEGPFRAGMMVEIPSALFSMERMQHSVDFFSLGTNDLLRYVIGKSRSQPAPDDLYEPAFYRLLFHGMRRIKREVSICGMMGARVEFLPLFLELGVTNFSVPLGAYETVRQRLMSIDPQQRMLRALLRMQSRAEIREALQS</sequence>
<accession>A0A833GZN9</accession>
<dbReference type="PANTHER" id="PTHR46244">
    <property type="entry name" value="PHOSPHOENOLPYRUVATE-PROTEIN PHOSPHOTRANSFERASE"/>
    <property type="match status" value="1"/>
</dbReference>
<dbReference type="AlphaFoldDB" id="A0A833GZN9"/>
<dbReference type="SUPFAM" id="SSF51621">
    <property type="entry name" value="Phosphoenolpyruvate/pyruvate domain"/>
    <property type="match status" value="1"/>
</dbReference>
<dbReference type="Gene3D" id="3.20.20.60">
    <property type="entry name" value="Phosphoenolpyruvate-binding domains"/>
    <property type="match status" value="1"/>
</dbReference>
<dbReference type="GO" id="GO:0009401">
    <property type="term" value="P:phosphoenolpyruvate-dependent sugar phosphotransferase system"/>
    <property type="evidence" value="ECO:0007669"/>
    <property type="project" value="InterPro"/>
</dbReference>
<dbReference type="EMBL" id="WBUI01000018">
    <property type="protein sequence ID" value="KAB2930734.1"/>
    <property type="molecule type" value="Genomic_DNA"/>
</dbReference>
<keyword evidence="5" id="KW-0418">Kinase</keyword>
<keyword evidence="3 10" id="KW-0808">Transferase</keyword>
<dbReference type="GO" id="GO:0016301">
    <property type="term" value="F:kinase activity"/>
    <property type="evidence" value="ECO:0007669"/>
    <property type="project" value="UniProtKB-KW"/>
</dbReference>
<evidence type="ECO:0000259" key="7">
    <source>
        <dbReference type="Pfam" id="PF00391"/>
    </source>
</evidence>
<evidence type="ECO:0000259" key="8">
    <source>
        <dbReference type="Pfam" id="PF02896"/>
    </source>
</evidence>
<evidence type="ECO:0000256" key="5">
    <source>
        <dbReference type="ARBA" id="ARBA00022777"/>
    </source>
</evidence>
<evidence type="ECO:0000313" key="10">
    <source>
        <dbReference type="EMBL" id="KAB2930734.1"/>
    </source>
</evidence>
<dbReference type="Pfam" id="PF05524">
    <property type="entry name" value="PEP-utilisers_N"/>
    <property type="match status" value="1"/>
</dbReference>
<feature type="domain" description="PEP-utilising enzyme mobile" evidence="7">
    <location>
        <begin position="164"/>
        <end position="232"/>
    </location>
</feature>
<keyword evidence="10" id="KW-0670">Pyruvate</keyword>
<organism evidence="10 11">
    <name type="scientific">Leptonema illini</name>
    <dbReference type="NCBI Taxonomy" id="183"/>
    <lineage>
        <taxon>Bacteria</taxon>
        <taxon>Pseudomonadati</taxon>
        <taxon>Spirochaetota</taxon>
        <taxon>Spirochaetia</taxon>
        <taxon>Leptospirales</taxon>
        <taxon>Leptospiraceae</taxon>
        <taxon>Leptonema</taxon>
    </lineage>
</organism>
<proteinExistence type="inferred from homology"/>
<dbReference type="PRINTS" id="PR01736">
    <property type="entry name" value="PHPHTRNFRASE"/>
</dbReference>
<comment type="similarity">
    <text evidence="2">Belongs to the PEP-utilizing enzyme family.</text>
</comment>
<evidence type="ECO:0000256" key="4">
    <source>
        <dbReference type="ARBA" id="ARBA00022723"/>
    </source>
</evidence>
<keyword evidence="6" id="KW-0460">Magnesium</keyword>
<keyword evidence="4" id="KW-0479">Metal-binding</keyword>
<dbReference type="SUPFAM" id="SSF47831">
    <property type="entry name" value="Enzyme I of the PEP:sugar phosphotransferase system HPr-binding (sub)domain"/>
    <property type="match status" value="1"/>
</dbReference>
<dbReference type="Gene3D" id="1.10.274.10">
    <property type="entry name" value="PtsI, HPr-binding domain"/>
    <property type="match status" value="1"/>
</dbReference>
<dbReference type="SUPFAM" id="SSF52009">
    <property type="entry name" value="Phosphohistidine domain"/>
    <property type="match status" value="1"/>
</dbReference>
<dbReference type="InterPro" id="IPR036637">
    <property type="entry name" value="Phosphohistidine_dom_sf"/>
</dbReference>
<dbReference type="Proteomes" id="UP000460298">
    <property type="component" value="Unassembled WGS sequence"/>
</dbReference>
<dbReference type="InterPro" id="IPR015813">
    <property type="entry name" value="Pyrv/PenolPyrv_kinase-like_dom"/>
</dbReference>
<dbReference type="Gene3D" id="3.50.30.10">
    <property type="entry name" value="Phosphohistidine domain"/>
    <property type="match status" value="1"/>
</dbReference>
<evidence type="ECO:0000256" key="6">
    <source>
        <dbReference type="ARBA" id="ARBA00022842"/>
    </source>
</evidence>
<dbReference type="InterPro" id="IPR036618">
    <property type="entry name" value="PtsI_HPr-bd_sf"/>
</dbReference>
<dbReference type="InterPro" id="IPR000121">
    <property type="entry name" value="PEP_util_C"/>
</dbReference>
<dbReference type="InterPro" id="IPR040442">
    <property type="entry name" value="Pyrv_kinase-like_dom_sf"/>
</dbReference>
<evidence type="ECO:0000313" key="11">
    <source>
        <dbReference type="Proteomes" id="UP000460298"/>
    </source>
</evidence>